<evidence type="ECO:0000256" key="6">
    <source>
        <dbReference type="SAM" id="MobiDB-lite"/>
    </source>
</evidence>
<dbReference type="Gene3D" id="3.30.200.20">
    <property type="entry name" value="Phosphorylase Kinase, domain 1"/>
    <property type="match status" value="1"/>
</dbReference>
<gene>
    <name evidence="8" type="ORF">JY572_29860</name>
</gene>
<reference evidence="8 9" key="1">
    <citation type="submission" date="2021-02" db="EMBL/GenBank/DDBJ databases">
        <title>De Novo genome assembly of isolated myxobacteria.</title>
        <authorList>
            <person name="Stevens D.C."/>
        </authorList>
    </citation>
    <scope>NUCLEOTIDE SEQUENCE [LARGE SCALE GENOMIC DNA]</scope>
    <source>
        <strain evidence="8 9">SCHIC003</strain>
    </source>
</reference>
<dbReference type="CDD" id="cd14014">
    <property type="entry name" value="STKc_PknB_like"/>
    <property type="match status" value="1"/>
</dbReference>
<keyword evidence="2" id="KW-0808">Transferase</keyword>
<evidence type="ECO:0000259" key="7">
    <source>
        <dbReference type="PROSITE" id="PS50011"/>
    </source>
</evidence>
<keyword evidence="4 8" id="KW-0418">Kinase</keyword>
<evidence type="ECO:0000313" key="9">
    <source>
        <dbReference type="Proteomes" id="UP000663090"/>
    </source>
</evidence>
<dbReference type="SUPFAM" id="SSF56112">
    <property type="entry name" value="Protein kinase-like (PK-like)"/>
    <property type="match status" value="1"/>
</dbReference>
<dbReference type="InterPro" id="IPR011009">
    <property type="entry name" value="Kinase-like_dom_sf"/>
</dbReference>
<dbReference type="SUPFAM" id="SSF55073">
    <property type="entry name" value="Nucleotide cyclase"/>
    <property type="match status" value="1"/>
</dbReference>
<dbReference type="InterPro" id="IPR027417">
    <property type="entry name" value="P-loop_NTPase"/>
</dbReference>
<dbReference type="InterPro" id="IPR000719">
    <property type="entry name" value="Prot_kinase_dom"/>
</dbReference>
<proteinExistence type="predicted"/>
<dbReference type="Gene3D" id="1.25.40.10">
    <property type="entry name" value="Tetratricopeptide repeat domain"/>
    <property type="match status" value="2"/>
</dbReference>
<evidence type="ECO:0000256" key="4">
    <source>
        <dbReference type="ARBA" id="ARBA00022777"/>
    </source>
</evidence>
<dbReference type="InterPro" id="IPR041664">
    <property type="entry name" value="AAA_16"/>
</dbReference>
<dbReference type="Proteomes" id="UP000663090">
    <property type="component" value="Chromosome"/>
</dbReference>
<dbReference type="InterPro" id="IPR029787">
    <property type="entry name" value="Nucleotide_cyclase"/>
</dbReference>
<accession>A0ABX7N1E8</accession>
<dbReference type="RefSeq" id="WP_206714265.1">
    <property type="nucleotide sequence ID" value="NZ_CP071091.1"/>
</dbReference>
<dbReference type="SUPFAM" id="SSF52540">
    <property type="entry name" value="P-loop containing nucleoside triphosphate hydrolases"/>
    <property type="match status" value="1"/>
</dbReference>
<name>A0ABX7N1E8_9BACT</name>
<evidence type="ECO:0000256" key="5">
    <source>
        <dbReference type="ARBA" id="ARBA00022840"/>
    </source>
</evidence>
<keyword evidence="3" id="KW-0547">Nucleotide-binding</keyword>
<feature type="region of interest" description="Disordered" evidence="6">
    <location>
        <begin position="312"/>
        <end position="337"/>
    </location>
</feature>
<evidence type="ECO:0000313" key="8">
    <source>
        <dbReference type="EMBL" id="QSQ12540.1"/>
    </source>
</evidence>
<evidence type="ECO:0000256" key="1">
    <source>
        <dbReference type="ARBA" id="ARBA00004167"/>
    </source>
</evidence>
<feature type="domain" description="Protein kinase" evidence="7">
    <location>
        <begin position="15"/>
        <end position="290"/>
    </location>
</feature>
<organism evidence="8 9">
    <name type="scientific">Myxococcus landrumensis</name>
    <dbReference type="NCBI Taxonomy" id="2813577"/>
    <lineage>
        <taxon>Bacteria</taxon>
        <taxon>Pseudomonadati</taxon>
        <taxon>Myxococcota</taxon>
        <taxon>Myxococcia</taxon>
        <taxon>Myxococcales</taxon>
        <taxon>Cystobacterineae</taxon>
        <taxon>Myxococcaceae</taxon>
        <taxon>Myxococcus</taxon>
    </lineage>
</organism>
<keyword evidence="9" id="KW-1185">Reference proteome</keyword>
<sequence length="1313" mass="139133">MTSASSQVPLVFGRYAVLNRLAVGGMGEIFLARQVGVSGFERTVILKSLLPDLLEQEGSLEMFLDEARVAARLNHPNVVSVFEVGEWEGTFYIAMEYIEGEHLGRLARTASRTGVALSPSVCAEVIRDAALGLDHAHQAVDAQGLPLELVHRDISPQNIMVRLDGVTKVVDFGVAKASNRSTRTRTGILKGKLRYMSPEQIRNQPLDGRSDQYALGVVLWELVTHRPLVETDNPPEAMRRIALTPALKPSMLVDGVSPRLDSIILRMLAKPREQRFERCADVARALQEYLDENPRGPEDSVSATAERLVGEMVRSRKRESSAGLGNLLPRGSASTVSCPRCGQSTSGTSRFCPHCGSALGGAASETPSGGSSRPVVAKAGEEKTRSTVSPVGDVAEVTTGQFIDAEAPPTELQESSTVPALEASRFVEGAAAATARIRGRESGSLKRKLVIVTVELGGADTLRQTVGEEEGMESLGQLMDLAASIAERHEAEVVQLTESRWSVAFGLPVSRRDDPLRAVRCALELMRAVETLSLSAVLALRAGLEFDAVLVSGGGGRTPWRVTGAALERSVMLAQAAGAGELLAGPAAKALLDEGVRFGAERTLPSGVVWRVEGLGGVVRSVPFVGRAEVLASARSVVDGVCAGQSGGRLFAGGAGMGKSRLLEAVAERAASVASLRVVRTSAEDLRGTGAMGLMRSVLTGLARTLGLPPEGAPLQPLGSLGLSAQEVSALWRRLSSGGPSGQLHAADSAVVETLSRAARPGGLLLLVDDVHHADVASLELLMMLLRAPDSRVALVATTAPDALPVALAALPYSVLEGMPRLELRALLEATLGAPPSPEVEKLIAERAHGNPSFALELMRALVDRGAVQRLGGVWHSTAPLASAVLPDSLGLALGARLDLLPAQLQRFLSRAAVEGSVFSTALVRASLTDDGGAADAAELLVVDGWLTELRERPGCFRFQQELARQVLLERQPASAVRRAHQELADALGQEAFASEPAREVRVADHLLAAAAPQAAVACERAGERLFARGEWRAASDYFKRAMGEGAGATPSARLWQLGMLTRACTCLTQVEPTAVEPLAVPWLEKLPDSEALAARAEVVRRIASAELKLGRVASAEARLQAIRAAAAVDPEVEAWVLGERARAREARGDISGAVELLTQAFHRMGGRPARAADFYWEHLNLLGRLQLRLQQPEKARTSFTHASEQARAAGSLVGQARALSNLAGLRVLAGEHAPALTELERALILAEQGGDAQEAARIHYNAGRLLGAGGRVAEARERLVRARERARLSGWREGEALATQALGALEAPSPRA</sequence>
<protein>
    <submittedName>
        <fullName evidence="8">Protein kinase</fullName>
    </submittedName>
</protein>
<feature type="region of interest" description="Disordered" evidence="6">
    <location>
        <begin position="360"/>
        <end position="388"/>
    </location>
</feature>
<dbReference type="InterPro" id="IPR008266">
    <property type="entry name" value="Tyr_kinase_AS"/>
</dbReference>
<dbReference type="GO" id="GO:0016301">
    <property type="term" value="F:kinase activity"/>
    <property type="evidence" value="ECO:0007669"/>
    <property type="project" value="UniProtKB-KW"/>
</dbReference>
<dbReference type="Gene3D" id="3.30.70.1230">
    <property type="entry name" value="Nucleotide cyclase"/>
    <property type="match status" value="1"/>
</dbReference>
<dbReference type="Gene3D" id="1.10.510.10">
    <property type="entry name" value="Transferase(Phosphotransferase) domain 1"/>
    <property type="match status" value="1"/>
</dbReference>
<dbReference type="PROSITE" id="PS50011">
    <property type="entry name" value="PROTEIN_KINASE_DOM"/>
    <property type="match status" value="1"/>
</dbReference>
<dbReference type="PROSITE" id="PS00109">
    <property type="entry name" value="PROTEIN_KINASE_TYR"/>
    <property type="match status" value="1"/>
</dbReference>
<dbReference type="Pfam" id="PF13191">
    <property type="entry name" value="AAA_16"/>
    <property type="match status" value="1"/>
</dbReference>
<evidence type="ECO:0000256" key="3">
    <source>
        <dbReference type="ARBA" id="ARBA00022741"/>
    </source>
</evidence>
<comment type="subcellular location">
    <subcellularLocation>
        <location evidence="1">Membrane</location>
        <topology evidence="1">Single-pass membrane protein</topology>
    </subcellularLocation>
</comment>
<dbReference type="EMBL" id="CP071091">
    <property type="protein sequence ID" value="QSQ12540.1"/>
    <property type="molecule type" value="Genomic_DNA"/>
</dbReference>
<dbReference type="InterPro" id="IPR011990">
    <property type="entry name" value="TPR-like_helical_dom_sf"/>
</dbReference>
<dbReference type="PANTHER" id="PTHR43289:SF6">
    <property type="entry name" value="SERINE_THREONINE-PROTEIN KINASE NEKL-3"/>
    <property type="match status" value="1"/>
</dbReference>
<evidence type="ECO:0000256" key="2">
    <source>
        <dbReference type="ARBA" id="ARBA00022679"/>
    </source>
</evidence>
<keyword evidence="5" id="KW-0067">ATP-binding</keyword>
<dbReference type="Pfam" id="PF00069">
    <property type="entry name" value="Pkinase"/>
    <property type="match status" value="1"/>
</dbReference>
<dbReference type="PANTHER" id="PTHR43289">
    <property type="entry name" value="MITOGEN-ACTIVATED PROTEIN KINASE KINASE KINASE 20-RELATED"/>
    <property type="match status" value="1"/>
</dbReference>
<dbReference type="SUPFAM" id="SSF48452">
    <property type="entry name" value="TPR-like"/>
    <property type="match status" value="1"/>
</dbReference>